<feature type="compositionally biased region" description="Basic and acidic residues" evidence="1">
    <location>
        <begin position="123"/>
        <end position="140"/>
    </location>
</feature>
<comment type="caution">
    <text evidence="2">The sequence shown here is derived from an EMBL/GenBank/DDBJ whole genome shotgun (WGS) entry which is preliminary data.</text>
</comment>
<keyword evidence="3" id="KW-1185">Reference proteome</keyword>
<dbReference type="AlphaFoldDB" id="A0A7W9J1S9"/>
<evidence type="ECO:0000313" key="3">
    <source>
        <dbReference type="Proteomes" id="UP000549971"/>
    </source>
</evidence>
<organism evidence="2 3">
    <name type="scientific">Kribbella italica</name>
    <dbReference type="NCBI Taxonomy" id="1540520"/>
    <lineage>
        <taxon>Bacteria</taxon>
        <taxon>Bacillati</taxon>
        <taxon>Actinomycetota</taxon>
        <taxon>Actinomycetes</taxon>
        <taxon>Propionibacteriales</taxon>
        <taxon>Kribbellaceae</taxon>
        <taxon>Kribbella</taxon>
    </lineage>
</organism>
<evidence type="ECO:0000313" key="2">
    <source>
        <dbReference type="EMBL" id="MBB5833487.1"/>
    </source>
</evidence>
<sequence>MTPHIPGAHVSIRRPRTVIAVSVTVAVLAGGATVAWSSTREQAKPTCSLDVPARVSVDRPYLTPPVRRGADCAAAGVIEASWTAYTPKGAVGSRLFFNWDYPRPVARFRSHRARHLDLASGGSEDRPRDRRPARPPERAGHRPSPRFHLRADRPPRRPPHHAHWHDPPLQPRDLHRRSLAQRSRRTATARTRRPHLVNLQAGHDEQPRRSDRILRPGGPLRLLVPDTADAWGSTSRAVSKL</sequence>
<feature type="compositionally biased region" description="Basic residues" evidence="1">
    <location>
        <begin position="174"/>
        <end position="195"/>
    </location>
</feature>
<proteinExistence type="predicted"/>
<feature type="compositionally biased region" description="Basic and acidic residues" evidence="1">
    <location>
        <begin position="202"/>
        <end position="214"/>
    </location>
</feature>
<accession>A0A7W9J1S9</accession>
<gene>
    <name evidence="2" type="ORF">HDA39_000221</name>
</gene>
<evidence type="ECO:0000256" key="1">
    <source>
        <dbReference type="SAM" id="MobiDB-lite"/>
    </source>
</evidence>
<dbReference type="EMBL" id="JACHMY010000001">
    <property type="protein sequence ID" value="MBB5833487.1"/>
    <property type="molecule type" value="Genomic_DNA"/>
</dbReference>
<dbReference type="Proteomes" id="UP000549971">
    <property type="component" value="Unassembled WGS sequence"/>
</dbReference>
<feature type="region of interest" description="Disordered" evidence="1">
    <location>
        <begin position="116"/>
        <end position="218"/>
    </location>
</feature>
<reference evidence="2 3" key="1">
    <citation type="submission" date="2020-08" db="EMBL/GenBank/DDBJ databases">
        <title>Sequencing the genomes of 1000 actinobacteria strains.</title>
        <authorList>
            <person name="Klenk H.-P."/>
        </authorList>
    </citation>
    <scope>NUCLEOTIDE SEQUENCE [LARGE SCALE GENOMIC DNA]</scope>
    <source>
        <strain evidence="2 3">DSM 28967</strain>
    </source>
</reference>
<name>A0A7W9J1S9_9ACTN</name>
<protein>
    <submittedName>
        <fullName evidence="2">Uncharacterized protein</fullName>
    </submittedName>
</protein>